<dbReference type="EMBL" id="KL251428">
    <property type="protein sequence ID" value="KGB40311.1"/>
    <property type="molecule type" value="Genomic_DNA"/>
</dbReference>
<sequence length="198" mass="22948">RFQTKPVPLLRVKPKDEIIFVCAQESLYILWTYEFKVFESCSMWLNDNLMVNLLLRCPDKSNRKLQMRQSTNNIPKDKLNLKYSQNSFIKNQSSLMGNSSIVENNYIKSKKYSKRSTKIFNKRSSSSTSLKSLISHSPLIDRKKHPSQFTLLVEEFAWANGNPSFPVNRPVYFLGKLEMIMFQTTILAKVTSGYVTSV</sequence>
<reference evidence="1" key="1">
    <citation type="journal article" date="2012" name="Nat. Genet.">
        <title>Whole-genome sequence of Schistosoma haematobium.</title>
        <authorList>
            <person name="Young N.D."/>
            <person name="Jex A.R."/>
            <person name="Li B."/>
            <person name="Liu S."/>
            <person name="Yang L."/>
            <person name="Xiong Z."/>
            <person name="Li Y."/>
            <person name="Cantacessi C."/>
            <person name="Hall R.S."/>
            <person name="Xu X."/>
            <person name="Chen F."/>
            <person name="Wu X."/>
            <person name="Zerlotini A."/>
            <person name="Oliveira G."/>
            <person name="Hofmann A."/>
            <person name="Zhang G."/>
            <person name="Fang X."/>
            <person name="Kang Y."/>
            <person name="Campbell B.E."/>
            <person name="Loukas A."/>
            <person name="Ranganathan S."/>
            <person name="Rollinson D."/>
            <person name="Rinaldi G."/>
            <person name="Brindley P.J."/>
            <person name="Yang H."/>
            <person name="Wang J."/>
            <person name="Wang J."/>
            <person name="Gasser R.B."/>
        </authorList>
    </citation>
    <scope>NUCLEOTIDE SEQUENCE [LARGE SCALE GENOMIC DNA]</scope>
</reference>
<feature type="non-terminal residue" evidence="1">
    <location>
        <position position="1"/>
    </location>
</feature>
<protein>
    <submittedName>
        <fullName evidence="1">Uncharacterized protein</fullName>
    </submittedName>
</protein>
<dbReference type="AlphaFoldDB" id="A0A095AZU6"/>
<gene>
    <name evidence="1" type="ORF">MS3_08777</name>
</gene>
<organism evidence="1">
    <name type="scientific">Schistosoma haematobium</name>
    <name type="common">Blood fluke</name>
    <dbReference type="NCBI Taxonomy" id="6185"/>
    <lineage>
        <taxon>Eukaryota</taxon>
        <taxon>Metazoa</taxon>
        <taxon>Spiralia</taxon>
        <taxon>Lophotrochozoa</taxon>
        <taxon>Platyhelminthes</taxon>
        <taxon>Trematoda</taxon>
        <taxon>Digenea</taxon>
        <taxon>Strigeidida</taxon>
        <taxon>Schistosomatoidea</taxon>
        <taxon>Schistosomatidae</taxon>
        <taxon>Schistosoma</taxon>
    </lineage>
</organism>
<accession>A0A095AZU6</accession>
<name>A0A095AZU6_SCHHA</name>
<evidence type="ECO:0000313" key="1">
    <source>
        <dbReference type="EMBL" id="KGB40311.1"/>
    </source>
</evidence>
<proteinExistence type="predicted"/>